<protein>
    <submittedName>
        <fullName evidence="2">Rod-binding protein</fullName>
    </submittedName>
</protein>
<evidence type="ECO:0000313" key="2">
    <source>
        <dbReference type="EMBL" id="MCU6745444.1"/>
    </source>
</evidence>
<dbReference type="EMBL" id="JAOQKJ010000012">
    <property type="protein sequence ID" value="MCU6745444.1"/>
    <property type="molecule type" value="Genomic_DNA"/>
</dbReference>
<accession>A0ABT2T5B5</accession>
<feature type="domain" description="Flagellar protein FlgJ N-terminal" evidence="1">
    <location>
        <begin position="57"/>
        <end position="109"/>
    </location>
</feature>
<evidence type="ECO:0000259" key="1">
    <source>
        <dbReference type="Pfam" id="PF10135"/>
    </source>
</evidence>
<dbReference type="Pfam" id="PF10135">
    <property type="entry name" value="Rod-binding"/>
    <property type="match status" value="1"/>
</dbReference>
<gene>
    <name evidence="2" type="ORF">OCV77_13275</name>
</gene>
<proteinExistence type="predicted"/>
<dbReference type="Proteomes" id="UP001652432">
    <property type="component" value="Unassembled WGS sequence"/>
</dbReference>
<organism evidence="2 3">
    <name type="scientific">Suilimivivens aceti</name>
    <dbReference type="NCBI Taxonomy" id="2981774"/>
    <lineage>
        <taxon>Bacteria</taxon>
        <taxon>Bacillati</taxon>
        <taxon>Bacillota</taxon>
        <taxon>Clostridia</taxon>
        <taxon>Lachnospirales</taxon>
        <taxon>Lachnospiraceae</taxon>
        <taxon>Suilimivivens</taxon>
    </lineage>
</organism>
<keyword evidence="3" id="KW-1185">Reference proteome</keyword>
<name>A0ABT2T5B5_9FIRM</name>
<dbReference type="InterPro" id="IPR019301">
    <property type="entry name" value="Flagellar_prot_FlgJ_N"/>
</dbReference>
<sequence length="116" mass="13506">MDVSTISTYTDYLTKQNTKADELRNTLNKTDYSDADDEKLLDACKQFESYLLEQVFKEMQKTVDCIKSDDDSDPNQNLVDYFRENTLQELASTSTEKEGLGIAQMLYEQMKRNYNL</sequence>
<comment type="caution">
    <text evidence="2">The sequence shown here is derived from an EMBL/GenBank/DDBJ whole genome shotgun (WGS) entry which is preliminary data.</text>
</comment>
<evidence type="ECO:0000313" key="3">
    <source>
        <dbReference type="Proteomes" id="UP001652432"/>
    </source>
</evidence>
<dbReference type="RefSeq" id="WP_262575488.1">
    <property type="nucleotide sequence ID" value="NZ_JAOQKJ010000012.1"/>
</dbReference>
<reference evidence="2 3" key="1">
    <citation type="journal article" date="2021" name="ISME Commun">
        <title>Automated analysis of genomic sequences facilitates high-throughput and comprehensive description of bacteria.</title>
        <authorList>
            <person name="Hitch T.C.A."/>
        </authorList>
    </citation>
    <scope>NUCLEOTIDE SEQUENCE [LARGE SCALE GENOMIC DNA]</scope>
    <source>
        <strain evidence="2 3">Sanger_18</strain>
    </source>
</reference>